<name>A0A8J3J2N6_9CHLR</name>
<dbReference type="GO" id="GO:0070967">
    <property type="term" value="F:coenzyme F420 binding"/>
    <property type="evidence" value="ECO:0007669"/>
    <property type="project" value="TreeGrafter"/>
</dbReference>
<comment type="similarity">
    <text evidence="1">Belongs to the F420H(2)-dependent quinone reductase family.</text>
</comment>
<dbReference type="Gene3D" id="2.30.110.10">
    <property type="entry name" value="Electron Transport, Fmn-binding Protein, Chain A"/>
    <property type="match status" value="1"/>
</dbReference>
<dbReference type="PANTHER" id="PTHR39428:SF1">
    <property type="entry name" value="F420H(2)-DEPENDENT QUINONE REDUCTASE RV1261C"/>
    <property type="match status" value="1"/>
</dbReference>
<reference evidence="3" key="1">
    <citation type="submission" date="2020-10" db="EMBL/GenBank/DDBJ databases">
        <title>Taxonomic study of unclassified bacteria belonging to the class Ktedonobacteria.</title>
        <authorList>
            <person name="Yabe S."/>
            <person name="Wang C.M."/>
            <person name="Zheng Y."/>
            <person name="Sakai Y."/>
            <person name="Cavaletti L."/>
            <person name="Monciardini P."/>
            <person name="Donadio S."/>
        </authorList>
    </citation>
    <scope>NUCLEOTIDE SEQUENCE</scope>
    <source>
        <strain evidence="3">ID150040</strain>
    </source>
</reference>
<evidence type="ECO:0008006" key="5">
    <source>
        <dbReference type="Google" id="ProtNLM"/>
    </source>
</evidence>
<evidence type="ECO:0000313" key="4">
    <source>
        <dbReference type="Proteomes" id="UP000597444"/>
    </source>
</evidence>
<evidence type="ECO:0000313" key="3">
    <source>
        <dbReference type="EMBL" id="GHP01191.1"/>
    </source>
</evidence>
<keyword evidence="4" id="KW-1185">Reference proteome</keyword>
<comment type="caution">
    <text evidence="3">The sequence shown here is derived from an EMBL/GenBank/DDBJ whole genome shotgun (WGS) entry which is preliminary data.</text>
</comment>
<dbReference type="InterPro" id="IPR004378">
    <property type="entry name" value="F420H2_quin_Rdtase"/>
</dbReference>
<accession>A0A8J3J2N6</accession>
<dbReference type="RefSeq" id="WP_220211746.1">
    <property type="nucleotide sequence ID" value="NZ_BNJK01000004.1"/>
</dbReference>
<organism evidence="3 4">
    <name type="scientific">Reticulibacter mediterranei</name>
    <dbReference type="NCBI Taxonomy" id="2778369"/>
    <lineage>
        <taxon>Bacteria</taxon>
        <taxon>Bacillati</taxon>
        <taxon>Chloroflexota</taxon>
        <taxon>Ktedonobacteria</taxon>
        <taxon>Ktedonobacterales</taxon>
        <taxon>Reticulibacteraceae</taxon>
        <taxon>Reticulibacter</taxon>
    </lineage>
</organism>
<protein>
    <recommendedName>
        <fullName evidence="5">Nitroreductase family deazaflavin-dependent oxidoreductase</fullName>
    </recommendedName>
</protein>
<comment type="catalytic activity">
    <reaction evidence="2">
        <text>oxidized coenzyme F420-(gamma-L-Glu)(n) + a quinol + H(+) = reduced coenzyme F420-(gamma-L-Glu)(n) + a quinone</text>
        <dbReference type="Rhea" id="RHEA:39663"/>
        <dbReference type="Rhea" id="RHEA-COMP:12939"/>
        <dbReference type="Rhea" id="RHEA-COMP:14378"/>
        <dbReference type="ChEBI" id="CHEBI:15378"/>
        <dbReference type="ChEBI" id="CHEBI:24646"/>
        <dbReference type="ChEBI" id="CHEBI:132124"/>
        <dbReference type="ChEBI" id="CHEBI:133980"/>
        <dbReference type="ChEBI" id="CHEBI:139511"/>
    </reaction>
</comment>
<dbReference type="AlphaFoldDB" id="A0A8J3J2N6"/>
<dbReference type="Pfam" id="PF04075">
    <property type="entry name" value="F420H2_quin_red"/>
    <property type="match status" value="1"/>
</dbReference>
<evidence type="ECO:0000256" key="1">
    <source>
        <dbReference type="ARBA" id="ARBA00008710"/>
    </source>
</evidence>
<dbReference type="Proteomes" id="UP000597444">
    <property type="component" value="Unassembled WGS sequence"/>
</dbReference>
<dbReference type="InterPro" id="IPR012349">
    <property type="entry name" value="Split_barrel_FMN-bd"/>
</dbReference>
<dbReference type="GO" id="GO:0005886">
    <property type="term" value="C:plasma membrane"/>
    <property type="evidence" value="ECO:0007669"/>
    <property type="project" value="TreeGrafter"/>
</dbReference>
<proteinExistence type="inferred from homology"/>
<dbReference type="NCBIfam" id="TIGR00026">
    <property type="entry name" value="hi_GC_TIGR00026"/>
    <property type="match status" value="1"/>
</dbReference>
<dbReference type="GO" id="GO:0016491">
    <property type="term" value="F:oxidoreductase activity"/>
    <property type="evidence" value="ECO:0007669"/>
    <property type="project" value="InterPro"/>
</dbReference>
<sequence length="169" mass="19124">MAEYDSTKEATRLNQEQIDLFSSTAGKRFSREEWEALNQEQIDLFRANHGMIVEGLFQGTPILLLTTIGARSGKTRVNPLGYTREGDRYIVAASKLGAPEYPAWYHNLVANPVVTVEVGPERFQARASVAQGSERDRLFDAHTTFWPNIAEYQRHTTRVIPVVILDRVC</sequence>
<dbReference type="PANTHER" id="PTHR39428">
    <property type="entry name" value="F420H(2)-DEPENDENT QUINONE REDUCTASE RV1261C"/>
    <property type="match status" value="1"/>
</dbReference>
<dbReference type="EMBL" id="BNJK01000004">
    <property type="protein sequence ID" value="GHP01191.1"/>
    <property type="molecule type" value="Genomic_DNA"/>
</dbReference>
<dbReference type="SUPFAM" id="SSF50475">
    <property type="entry name" value="FMN-binding split barrel"/>
    <property type="match status" value="1"/>
</dbReference>
<gene>
    <name evidence="3" type="ORF">KSF_112380</name>
</gene>
<evidence type="ECO:0000256" key="2">
    <source>
        <dbReference type="ARBA" id="ARBA00049106"/>
    </source>
</evidence>